<name>A0A3N0AYM6_9ACTN</name>
<keyword evidence="1" id="KW-0472">Membrane</keyword>
<sequence>MDIVAEILSPIDNSPLAISVITCALGAIIAAIGWLLKRSITRRDNGSNTTQRESGIVLNDIQANNLTIQVAAHDALVVSPNATIPKGEFSVIASRLQELMTLINQGLPQSKQINESRIAELLGEESAEATMLYFQGLACPSFSYLDCLADLLGVEKDWLKGGSAYGDRIFTPAPTESFYPSEAIYGIYAAKSSAIYFVLCESEEKEATIILEQSEYKFQAISRGYPLDIDHVGVTGQRQILSFIELSKQLFRTKQIHCSGFSVTRRQWEELMSGKVWPGRFPYIAKREGRWLPFWADDFCDINHEYSVSKEYEKKYGAWFVRTQRWVKQQLEKNQAH</sequence>
<evidence type="ECO:0000313" key="2">
    <source>
        <dbReference type="EMBL" id="RNL39953.1"/>
    </source>
</evidence>
<accession>A0A3N0AYM6</accession>
<dbReference type="OrthoDB" id="7057287at2"/>
<keyword evidence="3" id="KW-1185">Reference proteome</keyword>
<dbReference type="AlphaFoldDB" id="A0A3N0AYM6"/>
<keyword evidence="1" id="KW-0812">Transmembrane</keyword>
<feature type="transmembrane region" description="Helical" evidence="1">
    <location>
        <begin position="16"/>
        <end position="36"/>
    </location>
</feature>
<gene>
    <name evidence="2" type="ORF">DMP06_06370</name>
</gene>
<dbReference type="EMBL" id="QIBX01000009">
    <property type="protein sequence ID" value="RNL39953.1"/>
    <property type="molecule type" value="Genomic_DNA"/>
</dbReference>
<dbReference type="RefSeq" id="WP_123208907.1">
    <property type="nucleotide sequence ID" value="NZ_JBHTHO010000009.1"/>
</dbReference>
<reference evidence="3" key="1">
    <citation type="submission" date="2018-05" db="EMBL/GenBank/DDBJ databases">
        <title>Genome Sequencing of selected type strains of the family Eggerthellaceae.</title>
        <authorList>
            <person name="Danylec N."/>
            <person name="Stoll D.A."/>
            <person name="Doetsch A."/>
            <person name="Huch M."/>
        </authorList>
    </citation>
    <scope>NUCLEOTIDE SEQUENCE [LARGE SCALE GENOMIC DNA]</scope>
    <source>
        <strain evidence="3">DSM 24851</strain>
    </source>
</reference>
<protein>
    <recommendedName>
        <fullName evidence="4">HTH cro/C1-type domain-containing protein</fullName>
    </recommendedName>
</protein>
<proteinExistence type="predicted"/>
<evidence type="ECO:0000256" key="1">
    <source>
        <dbReference type="SAM" id="Phobius"/>
    </source>
</evidence>
<evidence type="ECO:0000313" key="3">
    <source>
        <dbReference type="Proteomes" id="UP000269591"/>
    </source>
</evidence>
<evidence type="ECO:0008006" key="4">
    <source>
        <dbReference type="Google" id="ProtNLM"/>
    </source>
</evidence>
<organism evidence="2 3">
    <name type="scientific">Slackia equolifaciens</name>
    <dbReference type="NCBI Taxonomy" id="498718"/>
    <lineage>
        <taxon>Bacteria</taxon>
        <taxon>Bacillati</taxon>
        <taxon>Actinomycetota</taxon>
        <taxon>Coriobacteriia</taxon>
        <taxon>Eggerthellales</taxon>
        <taxon>Eggerthellaceae</taxon>
        <taxon>Slackia</taxon>
    </lineage>
</organism>
<comment type="caution">
    <text evidence="2">The sequence shown here is derived from an EMBL/GenBank/DDBJ whole genome shotgun (WGS) entry which is preliminary data.</text>
</comment>
<dbReference type="Proteomes" id="UP000269591">
    <property type="component" value="Unassembled WGS sequence"/>
</dbReference>
<keyword evidence="1" id="KW-1133">Transmembrane helix</keyword>